<evidence type="ECO:0000256" key="1">
    <source>
        <dbReference type="PROSITE-ProRule" id="PRU00047"/>
    </source>
</evidence>
<keyword evidence="1" id="KW-0479">Metal-binding</keyword>
<evidence type="ECO:0000313" key="4">
    <source>
        <dbReference type="EMBL" id="MED6203356.1"/>
    </source>
</evidence>
<dbReference type="EMBL" id="JASCZI010222397">
    <property type="protein sequence ID" value="MED6203356.1"/>
    <property type="molecule type" value="Genomic_DNA"/>
</dbReference>
<dbReference type="Proteomes" id="UP001341840">
    <property type="component" value="Unassembled WGS sequence"/>
</dbReference>
<protein>
    <recommendedName>
        <fullName evidence="3">CCHC-type domain-containing protein</fullName>
    </recommendedName>
</protein>
<feature type="region of interest" description="Disordered" evidence="2">
    <location>
        <begin position="17"/>
        <end position="65"/>
    </location>
</feature>
<accession>A0ABU6Y0C1</accession>
<evidence type="ECO:0000313" key="5">
    <source>
        <dbReference type="Proteomes" id="UP001341840"/>
    </source>
</evidence>
<evidence type="ECO:0000256" key="2">
    <source>
        <dbReference type="SAM" id="MobiDB-lite"/>
    </source>
</evidence>
<proteinExistence type="predicted"/>
<comment type="caution">
    <text evidence="4">The sequence shown here is derived from an EMBL/GenBank/DDBJ whole genome shotgun (WGS) entry which is preliminary data.</text>
</comment>
<feature type="region of interest" description="Disordered" evidence="2">
    <location>
        <begin position="104"/>
        <end position="138"/>
    </location>
</feature>
<keyword evidence="1" id="KW-0862">Zinc</keyword>
<feature type="domain" description="CCHC-type" evidence="3">
    <location>
        <begin position="74"/>
        <end position="87"/>
    </location>
</feature>
<evidence type="ECO:0000259" key="3">
    <source>
        <dbReference type="PROSITE" id="PS50158"/>
    </source>
</evidence>
<feature type="non-terminal residue" evidence="4">
    <location>
        <position position="138"/>
    </location>
</feature>
<dbReference type="InterPro" id="IPR001878">
    <property type="entry name" value="Znf_CCHC"/>
</dbReference>
<sequence>MEAYRATYRHAMYPIPEEPLWEKSQYNRPLPPPVKRRPGCLKKKRRKDSDEGPSGSKKPKDDTKLTRKCREFTCSYCGQKGHTKRACIHKKNDDVTCAEIAAAEAAKKKGTPSDAQANAASSEQEIDITQPDYSQPLL</sequence>
<feature type="compositionally biased region" description="Basic residues" evidence="2">
    <location>
        <begin position="34"/>
        <end position="46"/>
    </location>
</feature>
<gene>
    <name evidence="4" type="ORF">PIB30_114733</name>
</gene>
<dbReference type="PROSITE" id="PS50158">
    <property type="entry name" value="ZF_CCHC"/>
    <property type="match status" value="1"/>
</dbReference>
<organism evidence="4 5">
    <name type="scientific">Stylosanthes scabra</name>
    <dbReference type="NCBI Taxonomy" id="79078"/>
    <lineage>
        <taxon>Eukaryota</taxon>
        <taxon>Viridiplantae</taxon>
        <taxon>Streptophyta</taxon>
        <taxon>Embryophyta</taxon>
        <taxon>Tracheophyta</taxon>
        <taxon>Spermatophyta</taxon>
        <taxon>Magnoliopsida</taxon>
        <taxon>eudicotyledons</taxon>
        <taxon>Gunneridae</taxon>
        <taxon>Pentapetalae</taxon>
        <taxon>rosids</taxon>
        <taxon>fabids</taxon>
        <taxon>Fabales</taxon>
        <taxon>Fabaceae</taxon>
        <taxon>Papilionoideae</taxon>
        <taxon>50 kb inversion clade</taxon>
        <taxon>dalbergioids sensu lato</taxon>
        <taxon>Dalbergieae</taxon>
        <taxon>Pterocarpus clade</taxon>
        <taxon>Stylosanthes</taxon>
    </lineage>
</organism>
<keyword evidence="5" id="KW-1185">Reference proteome</keyword>
<reference evidence="4 5" key="1">
    <citation type="journal article" date="2023" name="Plants (Basel)">
        <title>Bridging the Gap: Combining Genomics and Transcriptomics Approaches to Understand Stylosanthes scabra, an Orphan Legume from the Brazilian Caatinga.</title>
        <authorList>
            <person name="Ferreira-Neto J.R.C."/>
            <person name="da Silva M.D."/>
            <person name="Binneck E."/>
            <person name="de Melo N.F."/>
            <person name="da Silva R.H."/>
            <person name="de Melo A.L.T.M."/>
            <person name="Pandolfi V."/>
            <person name="Bustamante F.O."/>
            <person name="Brasileiro-Vidal A.C."/>
            <person name="Benko-Iseppon A.M."/>
        </authorList>
    </citation>
    <scope>NUCLEOTIDE SEQUENCE [LARGE SCALE GENOMIC DNA]</scope>
    <source>
        <tissue evidence="4">Leaves</tissue>
    </source>
</reference>
<keyword evidence="1" id="KW-0863">Zinc-finger</keyword>
<name>A0ABU6Y0C1_9FABA</name>
<feature type="compositionally biased region" description="Polar residues" evidence="2">
    <location>
        <begin position="113"/>
        <end position="123"/>
    </location>
</feature>